<keyword evidence="3" id="KW-1185">Reference proteome</keyword>
<organism evidence="2 3">
    <name type="scientific">Cocos nucifera</name>
    <name type="common">Coconut palm</name>
    <dbReference type="NCBI Taxonomy" id="13894"/>
    <lineage>
        <taxon>Eukaryota</taxon>
        <taxon>Viridiplantae</taxon>
        <taxon>Streptophyta</taxon>
        <taxon>Embryophyta</taxon>
        <taxon>Tracheophyta</taxon>
        <taxon>Spermatophyta</taxon>
        <taxon>Magnoliopsida</taxon>
        <taxon>Liliopsida</taxon>
        <taxon>Arecaceae</taxon>
        <taxon>Arecoideae</taxon>
        <taxon>Cocoseae</taxon>
        <taxon>Attaleinae</taxon>
        <taxon>Cocos</taxon>
    </lineage>
</organism>
<name>A0A8K0I2D8_COCNU</name>
<accession>A0A8K0I2D8</accession>
<evidence type="ECO:0000313" key="3">
    <source>
        <dbReference type="Proteomes" id="UP000797356"/>
    </source>
</evidence>
<dbReference type="EMBL" id="CM017874">
    <property type="protein sequence ID" value="KAG1334261.1"/>
    <property type="molecule type" value="Genomic_DNA"/>
</dbReference>
<feature type="region of interest" description="Disordered" evidence="1">
    <location>
        <begin position="185"/>
        <end position="225"/>
    </location>
</feature>
<sequence length="250" mass="27634">MDDLDHDDPDGDTHRYLNFSEPPVDPLWCLPPLLSPVESFPPSSPPLHSYNIGLTFNQVAAPVPDDVPSGEVEIMESLNQDLGVPTSDGHEWCINPLGEMVYYIYGVGEVHFEVCGSHGIFQHGFTYLQNHHEGSQPPWKKAYYDFRGKNDEWIKNFVHNFKMFMENNEGIPISDSLGKQIMGSSVGSTGIRESGGSSQLSAGYTTGTTPNTETEGSGARTGPRKTGLAAQVVNYRMQSIHWHLPTKLLV</sequence>
<gene>
    <name evidence="2" type="ORF">COCNU_03G003800</name>
</gene>
<feature type="compositionally biased region" description="Low complexity" evidence="1">
    <location>
        <begin position="203"/>
        <end position="218"/>
    </location>
</feature>
<comment type="caution">
    <text evidence="2">The sequence shown here is derived from an EMBL/GenBank/DDBJ whole genome shotgun (WGS) entry which is preliminary data.</text>
</comment>
<dbReference type="Proteomes" id="UP000797356">
    <property type="component" value="Chromosome 3"/>
</dbReference>
<evidence type="ECO:0000313" key="2">
    <source>
        <dbReference type="EMBL" id="KAG1334261.1"/>
    </source>
</evidence>
<proteinExistence type="predicted"/>
<reference evidence="2" key="2">
    <citation type="submission" date="2019-07" db="EMBL/GenBank/DDBJ databases">
        <authorList>
            <person name="Yang Y."/>
            <person name="Bocs S."/>
            <person name="Baudouin L."/>
        </authorList>
    </citation>
    <scope>NUCLEOTIDE SEQUENCE</scope>
    <source>
        <tissue evidence="2">Spear leaf of Hainan Tall coconut</tissue>
    </source>
</reference>
<evidence type="ECO:0000256" key="1">
    <source>
        <dbReference type="SAM" id="MobiDB-lite"/>
    </source>
</evidence>
<dbReference type="AlphaFoldDB" id="A0A8K0I2D8"/>
<protein>
    <submittedName>
        <fullName evidence="2">Uncharacterized protein</fullName>
    </submittedName>
</protein>
<reference evidence="2" key="1">
    <citation type="journal article" date="2017" name="Gigascience">
        <title>The genome draft of coconut (Cocos nucifera).</title>
        <authorList>
            <person name="Xiao Y."/>
            <person name="Xu P."/>
            <person name="Fan H."/>
            <person name="Baudouin L."/>
            <person name="Xia W."/>
            <person name="Bocs S."/>
            <person name="Xu J."/>
            <person name="Li Q."/>
            <person name="Guo A."/>
            <person name="Zhou L."/>
            <person name="Li J."/>
            <person name="Wu Y."/>
            <person name="Ma Z."/>
            <person name="Armero A."/>
            <person name="Issali A.E."/>
            <person name="Liu N."/>
            <person name="Peng M."/>
            <person name="Yang Y."/>
        </authorList>
    </citation>
    <scope>NUCLEOTIDE SEQUENCE</scope>
    <source>
        <tissue evidence="2">Spear leaf of Hainan Tall coconut</tissue>
    </source>
</reference>